<dbReference type="InterPro" id="IPR009057">
    <property type="entry name" value="Homeodomain-like_sf"/>
</dbReference>
<sequence>MSRVSQAEAQANRASAVVAASRLFRERGVPNVSVVDIMRSVGLTQGGFYKQFASKGALVDEAVRRGFVDMMRYLTDLQEGSDDRSTAWLALLDSYLSTEHRDDPGGGCPAAGFVGDLAKDPAHRDAYAAGVREMAAWIAPGDAGLAALATLVGGILLARATAGSAVSDEVLHAVRDTASRVAD</sequence>
<evidence type="ECO:0000313" key="7">
    <source>
        <dbReference type="Proteomes" id="UP000638560"/>
    </source>
</evidence>
<evidence type="ECO:0000259" key="5">
    <source>
        <dbReference type="PROSITE" id="PS50977"/>
    </source>
</evidence>
<gene>
    <name evidence="6" type="ORF">I0C86_41970</name>
</gene>
<dbReference type="PROSITE" id="PS50977">
    <property type="entry name" value="HTH_TETR_2"/>
    <property type="match status" value="1"/>
</dbReference>
<evidence type="ECO:0000256" key="2">
    <source>
        <dbReference type="ARBA" id="ARBA00023125"/>
    </source>
</evidence>
<feature type="domain" description="HTH tetR-type" evidence="5">
    <location>
        <begin position="10"/>
        <end position="70"/>
    </location>
</feature>
<dbReference type="SUPFAM" id="SSF48498">
    <property type="entry name" value="Tetracyclin repressor-like, C-terminal domain"/>
    <property type="match status" value="1"/>
</dbReference>
<evidence type="ECO:0000256" key="1">
    <source>
        <dbReference type="ARBA" id="ARBA00023015"/>
    </source>
</evidence>
<dbReference type="PANTHER" id="PTHR47506">
    <property type="entry name" value="TRANSCRIPTIONAL REGULATORY PROTEIN"/>
    <property type="match status" value="1"/>
</dbReference>
<feature type="DNA-binding region" description="H-T-H motif" evidence="4">
    <location>
        <begin position="33"/>
        <end position="52"/>
    </location>
</feature>
<dbReference type="PRINTS" id="PR00455">
    <property type="entry name" value="HTHTETR"/>
</dbReference>
<keyword evidence="2 4" id="KW-0238">DNA-binding</keyword>
<dbReference type="Gene3D" id="1.10.357.10">
    <property type="entry name" value="Tetracycline Repressor, domain 2"/>
    <property type="match status" value="1"/>
</dbReference>
<proteinExistence type="predicted"/>
<reference evidence="6 7" key="1">
    <citation type="submission" date="2020-11" db="EMBL/GenBank/DDBJ databases">
        <title>A novel isolate from a Black sea contaminated sediment with potential to produce alkanes: Plantactinospora alkalitolerans sp. nov.</title>
        <authorList>
            <person name="Carro L."/>
            <person name="Veyisoglu A."/>
            <person name="Guven K."/>
            <person name="Schumann P."/>
            <person name="Klenk H.-P."/>
            <person name="Sahin N."/>
        </authorList>
    </citation>
    <scope>NUCLEOTIDE SEQUENCE [LARGE SCALE GENOMIC DNA]</scope>
    <source>
        <strain evidence="6 7">S1510</strain>
    </source>
</reference>
<comment type="caution">
    <text evidence="6">The sequence shown here is derived from an EMBL/GenBank/DDBJ whole genome shotgun (WGS) entry which is preliminary data.</text>
</comment>
<keyword evidence="3" id="KW-0804">Transcription</keyword>
<dbReference type="Gene3D" id="1.10.10.60">
    <property type="entry name" value="Homeodomain-like"/>
    <property type="match status" value="1"/>
</dbReference>
<evidence type="ECO:0000313" key="6">
    <source>
        <dbReference type="EMBL" id="MBF9135422.1"/>
    </source>
</evidence>
<name>A0ABS0HAB2_9ACTN</name>
<evidence type="ECO:0000256" key="4">
    <source>
        <dbReference type="PROSITE-ProRule" id="PRU00335"/>
    </source>
</evidence>
<dbReference type="InterPro" id="IPR001647">
    <property type="entry name" value="HTH_TetR"/>
</dbReference>
<dbReference type="PANTHER" id="PTHR47506:SF7">
    <property type="entry name" value="TRANSCRIPTIONAL REGULATORY PROTEIN"/>
    <property type="match status" value="1"/>
</dbReference>
<evidence type="ECO:0000256" key="3">
    <source>
        <dbReference type="ARBA" id="ARBA00023163"/>
    </source>
</evidence>
<accession>A0ABS0HAB2</accession>
<dbReference type="EMBL" id="JADPUN010000428">
    <property type="protein sequence ID" value="MBF9135422.1"/>
    <property type="molecule type" value="Genomic_DNA"/>
</dbReference>
<dbReference type="Pfam" id="PF00440">
    <property type="entry name" value="TetR_N"/>
    <property type="match status" value="1"/>
</dbReference>
<organism evidence="6 7">
    <name type="scientific">Plantactinospora alkalitolerans</name>
    <dbReference type="NCBI Taxonomy" id="2789879"/>
    <lineage>
        <taxon>Bacteria</taxon>
        <taxon>Bacillati</taxon>
        <taxon>Actinomycetota</taxon>
        <taxon>Actinomycetes</taxon>
        <taxon>Micromonosporales</taxon>
        <taxon>Micromonosporaceae</taxon>
        <taxon>Plantactinospora</taxon>
    </lineage>
</organism>
<dbReference type="InterPro" id="IPR036271">
    <property type="entry name" value="Tet_transcr_reg_TetR-rel_C_sf"/>
</dbReference>
<keyword evidence="7" id="KW-1185">Reference proteome</keyword>
<protein>
    <submittedName>
        <fullName evidence="6">TetR/AcrR family transcriptional regulator</fullName>
    </submittedName>
</protein>
<dbReference type="Proteomes" id="UP000638560">
    <property type="component" value="Unassembled WGS sequence"/>
</dbReference>
<dbReference type="SUPFAM" id="SSF46689">
    <property type="entry name" value="Homeodomain-like"/>
    <property type="match status" value="1"/>
</dbReference>
<keyword evidence="1" id="KW-0805">Transcription regulation</keyword>